<proteinExistence type="predicted"/>
<evidence type="ECO:0000256" key="3">
    <source>
        <dbReference type="ARBA" id="ARBA00022679"/>
    </source>
</evidence>
<sequence>MNYEHGWRYRTCSFQNICYDKSKQLFHFYQHPNSSRKPILFEPKQGHLYDFHFNNHGFVNLVARASRYESWGPTIVDDLIPIVNVTKLIQPHVLFLHWHVKRFNPGHVIWEDILAPFLTMVRLGEYKHKQAVLMEYKNFPPADSKFRKLYNELGPSYAAKVVFLDEYMNSFPTPLVCFKNVMVGGGTAMFSLDREHFTHGKERMLYDYRNAILIHHGVDLSQPPTSHRIVLVNKTETNRESTRGIRNLLEVERFLRQTYPRIKIDVINWKGMAFRDQMHELHSTTVLITPCGGVSSTVPFLPKGAHAIIMDYYVNKAAYIPGEMWKVGHIYEFNINNHGFVGLVARASAHESWGPTLVEEWLPSADKVPYLEHVHVLFMHWYVSFNPGHIIWEDIASTYFAMVRLNEYDRSAVLLEYRHYPNKGDQFYQMYENLVPAFAAKVDSLDHYTNNFSSSLVCFRTLVVGGAKSMFSIDNEPYTHGKERLLYDYRTAILQYHGVNLSHLPSRHRIILVNKTRALRRSLRAITNIVEVKQFIHLTYPKIQLDVIDWSKYTFTQQMHELYKTTILITPCGGISTIIPFLPEGTHAIIMDFYVNKQAYAKGARYRVGESASMDGALWNYFPHIRKLYYQVRSAEDYVLDLREASNTRHDASIKINMIRLKELIDTALQESSLVQ</sequence>
<gene>
    <name evidence="9" type="ORF">JBS370_LOCUS26262</name>
</gene>
<dbReference type="PANTHER" id="PTHR20961:SF38">
    <property type="entry name" value="PROTEIN O-LINKED-MANNOSE BETA-1,4-N-ACETYLGLUCOSAMINYLTRANSFERASE 2"/>
    <property type="match status" value="1"/>
</dbReference>
<keyword evidence="4" id="KW-0812">Transmembrane</keyword>
<reference evidence="9" key="1">
    <citation type="submission" date="2021-02" db="EMBL/GenBank/DDBJ databases">
        <authorList>
            <person name="Nowell W R."/>
        </authorList>
    </citation>
    <scope>NUCLEOTIDE SEQUENCE</scope>
</reference>
<keyword evidence="5" id="KW-1133">Transmembrane helix</keyword>
<feature type="domain" description="Glycosyltransferase 61 catalytic" evidence="8">
    <location>
        <begin position="208"/>
        <end position="306"/>
    </location>
</feature>
<evidence type="ECO:0000313" key="10">
    <source>
        <dbReference type="Proteomes" id="UP000663836"/>
    </source>
</evidence>
<keyword evidence="3" id="KW-0808">Transferase</keyword>
<comment type="subcellular location">
    <subcellularLocation>
        <location evidence="1">Membrane</location>
        <topology evidence="1">Single-pass membrane protein</topology>
    </subcellularLocation>
</comment>
<organism evidence="9 10">
    <name type="scientific">Rotaria sordida</name>
    <dbReference type="NCBI Taxonomy" id="392033"/>
    <lineage>
        <taxon>Eukaryota</taxon>
        <taxon>Metazoa</taxon>
        <taxon>Spiralia</taxon>
        <taxon>Gnathifera</taxon>
        <taxon>Rotifera</taxon>
        <taxon>Eurotatoria</taxon>
        <taxon>Bdelloidea</taxon>
        <taxon>Philodinida</taxon>
        <taxon>Philodinidae</taxon>
        <taxon>Rotaria</taxon>
    </lineage>
</organism>
<keyword evidence="2" id="KW-0328">Glycosyltransferase</keyword>
<name>A0A819NZZ0_9BILA</name>
<evidence type="ECO:0000259" key="8">
    <source>
        <dbReference type="Pfam" id="PF04577"/>
    </source>
</evidence>
<evidence type="ECO:0000256" key="6">
    <source>
        <dbReference type="ARBA" id="ARBA00023136"/>
    </source>
</evidence>
<dbReference type="InterPro" id="IPR007657">
    <property type="entry name" value="Glycosyltransferase_61"/>
</dbReference>
<comment type="caution">
    <text evidence="9">The sequence shown here is derived from an EMBL/GenBank/DDBJ whole genome shotgun (WGS) entry which is preliminary data.</text>
</comment>
<dbReference type="Pfam" id="PF04577">
    <property type="entry name" value="Glyco_transf_61"/>
    <property type="match status" value="2"/>
</dbReference>
<dbReference type="Proteomes" id="UP000663836">
    <property type="component" value="Unassembled WGS sequence"/>
</dbReference>
<evidence type="ECO:0000256" key="1">
    <source>
        <dbReference type="ARBA" id="ARBA00004167"/>
    </source>
</evidence>
<evidence type="ECO:0000256" key="5">
    <source>
        <dbReference type="ARBA" id="ARBA00022989"/>
    </source>
</evidence>
<dbReference type="PANTHER" id="PTHR20961">
    <property type="entry name" value="GLYCOSYLTRANSFERASE"/>
    <property type="match status" value="1"/>
</dbReference>
<evidence type="ECO:0000313" key="9">
    <source>
        <dbReference type="EMBL" id="CAF4000802.1"/>
    </source>
</evidence>
<feature type="domain" description="Glycosyltransferase 61 catalytic" evidence="8">
    <location>
        <begin position="488"/>
        <end position="588"/>
    </location>
</feature>
<keyword evidence="7" id="KW-0325">Glycoprotein</keyword>
<evidence type="ECO:0000256" key="7">
    <source>
        <dbReference type="ARBA" id="ARBA00023180"/>
    </source>
</evidence>
<accession>A0A819NZZ0</accession>
<keyword evidence="6" id="KW-0472">Membrane</keyword>
<dbReference type="InterPro" id="IPR049625">
    <property type="entry name" value="Glyco_transf_61_cat"/>
</dbReference>
<dbReference type="EMBL" id="CAJOBD010004587">
    <property type="protein sequence ID" value="CAF4000802.1"/>
    <property type="molecule type" value="Genomic_DNA"/>
</dbReference>
<dbReference type="GO" id="GO:0016757">
    <property type="term" value="F:glycosyltransferase activity"/>
    <property type="evidence" value="ECO:0007669"/>
    <property type="project" value="UniProtKB-KW"/>
</dbReference>
<evidence type="ECO:0000256" key="2">
    <source>
        <dbReference type="ARBA" id="ARBA00022676"/>
    </source>
</evidence>
<evidence type="ECO:0000256" key="4">
    <source>
        <dbReference type="ARBA" id="ARBA00022692"/>
    </source>
</evidence>
<dbReference type="AlphaFoldDB" id="A0A819NZZ0"/>
<dbReference type="GO" id="GO:0016020">
    <property type="term" value="C:membrane"/>
    <property type="evidence" value="ECO:0007669"/>
    <property type="project" value="UniProtKB-SubCell"/>
</dbReference>
<protein>
    <recommendedName>
        <fullName evidence="8">Glycosyltransferase 61 catalytic domain-containing protein</fullName>
    </recommendedName>
</protein>